<dbReference type="Pfam" id="PF01063">
    <property type="entry name" value="Aminotran_4"/>
    <property type="match status" value="1"/>
</dbReference>
<keyword evidence="1" id="KW-0032">Aminotransferase</keyword>
<dbReference type="InterPro" id="IPR001544">
    <property type="entry name" value="Aminotrans_IV"/>
</dbReference>
<dbReference type="RefSeq" id="WP_204658966.1">
    <property type="nucleotide sequence ID" value="NZ_CP056775.1"/>
</dbReference>
<dbReference type="Proteomes" id="UP000612680">
    <property type="component" value="Chromosome"/>
</dbReference>
<dbReference type="Gene3D" id="3.20.10.10">
    <property type="entry name" value="D-amino Acid Aminotransferase, subunit A, domain 2"/>
    <property type="match status" value="1"/>
</dbReference>
<gene>
    <name evidence="1" type="ORF">HWI92_21090</name>
</gene>
<proteinExistence type="predicted"/>
<evidence type="ECO:0000313" key="1">
    <source>
        <dbReference type="EMBL" id="QRR03230.1"/>
    </source>
</evidence>
<name>A0ABX7IB76_9BACT</name>
<evidence type="ECO:0000313" key="2">
    <source>
        <dbReference type="Proteomes" id="UP000612680"/>
    </source>
</evidence>
<dbReference type="EMBL" id="CP056775">
    <property type="protein sequence ID" value="QRR03230.1"/>
    <property type="molecule type" value="Genomic_DNA"/>
</dbReference>
<keyword evidence="1" id="KW-0808">Transferase</keyword>
<organism evidence="1 2">
    <name type="scientific">Dyadobacter sandarakinus</name>
    <dbReference type="NCBI Taxonomy" id="2747268"/>
    <lineage>
        <taxon>Bacteria</taxon>
        <taxon>Pseudomonadati</taxon>
        <taxon>Bacteroidota</taxon>
        <taxon>Cytophagia</taxon>
        <taxon>Cytophagales</taxon>
        <taxon>Spirosomataceae</taxon>
        <taxon>Dyadobacter</taxon>
    </lineage>
</organism>
<keyword evidence="2" id="KW-1185">Reference proteome</keyword>
<dbReference type="InterPro" id="IPR043131">
    <property type="entry name" value="BCAT-like_N"/>
</dbReference>
<dbReference type="Gene3D" id="3.30.470.10">
    <property type="match status" value="1"/>
</dbReference>
<dbReference type="InterPro" id="IPR036038">
    <property type="entry name" value="Aminotransferase-like"/>
</dbReference>
<accession>A0ABX7IB76</accession>
<dbReference type="SUPFAM" id="SSF56752">
    <property type="entry name" value="D-aminoacid aminotransferase-like PLP-dependent enzymes"/>
    <property type="match status" value="1"/>
</dbReference>
<dbReference type="GO" id="GO:0008483">
    <property type="term" value="F:transaminase activity"/>
    <property type="evidence" value="ECO:0007669"/>
    <property type="project" value="UniProtKB-KW"/>
</dbReference>
<dbReference type="InterPro" id="IPR043132">
    <property type="entry name" value="BCAT-like_C"/>
</dbReference>
<sequence length="202" mass="23982">MPHTLCIETICIENRQFRNLPYHEARLNRTRRELWGYHDMWNLAELVSIPDTVDHTLHKCRIAYGKEIDDVRWETYTFRQIRQIRRMYSDTIDYRYKYDDRMELNALFSARRNADEILIIKNGLVTDSLYCNVAFYDGNTWLTPSTPLLPGTQRAALLNRGMIREAIIREADIGQYSRIKLFNAMIDWDNAPELDVCEILQS</sequence>
<reference evidence="1 2" key="1">
    <citation type="submission" date="2020-06" db="EMBL/GenBank/DDBJ databases">
        <title>Dyadobacter sandarakinus sp. nov., isolated from the soil of the Arctic Yellow River Station.</title>
        <authorList>
            <person name="Zhang Y."/>
            <person name="Peng F."/>
        </authorList>
    </citation>
    <scope>NUCLEOTIDE SEQUENCE [LARGE SCALE GENOMIC DNA]</scope>
    <source>
        <strain evidence="1 2">Q3-56</strain>
    </source>
</reference>
<protein>
    <submittedName>
        <fullName evidence="1">Aminotransferase class IV</fullName>
    </submittedName>
</protein>